<reference evidence="5" key="1">
    <citation type="submission" date="2017-01" db="EMBL/GenBank/DDBJ databases">
        <authorList>
            <person name="Varghese N."/>
            <person name="Submissions S."/>
        </authorList>
    </citation>
    <scope>NUCLEOTIDE SEQUENCE [LARGE SCALE GENOMIC DNA]</scope>
    <source>
        <strain evidence="5">DSM 29430</strain>
    </source>
</reference>
<feature type="region of interest" description="Disordered" evidence="2">
    <location>
        <begin position="367"/>
        <end position="387"/>
    </location>
</feature>
<dbReference type="RefSeq" id="WP_076450842.1">
    <property type="nucleotide sequence ID" value="NZ_FTOQ01000021.1"/>
</dbReference>
<dbReference type="Pfam" id="PF00589">
    <property type="entry name" value="Phage_integrase"/>
    <property type="match status" value="1"/>
</dbReference>
<keyword evidence="5" id="KW-1185">Reference proteome</keyword>
<name>A0A1N7PWS7_9RHOB</name>
<proteinExistence type="predicted"/>
<keyword evidence="1" id="KW-0233">DNA recombination</keyword>
<evidence type="ECO:0000313" key="4">
    <source>
        <dbReference type="EMBL" id="SIT15064.1"/>
    </source>
</evidence>
<protein>
    <submittedName>
        <fullName evidence="4">Phage integrase family protein</fullName>
    </submittedName>
</protein>
<dbReference type="InterPro" id="IPR011010">
    <property type="entry name" value="DNA_brk_join_enz"/>
</dbReference>
<dbReference type="STRING" id="633194.SAMN05421759_12150"/>
<dbReference type="AlphaFoldDB" id="A0A1N7PWS7"/>
<dbReference type="SUPFAM" id="SSF56349">
    <property type="entry name" value="DNA breaking-rejoining enzymes"/>
    <property type="match status" value="1"/>
</dbReference>
<evidence type="ECO:0000313" key="5">
    <source>
        <dbReference type="Proteomes" id="UP000186684"/>
    </source>
</evidence>
<dbReference type="InterPro" id="IPR002104">
    <property type="entry name" value="Integrase_catalytic"/>
</dbReference>
<accession>A0A1N7PWS7</accession>
<dbReference type="Gene3D" id="1.10.443.10">
    <property type="entry name" value="Intergrase catalytic core"/>
    <property type="match status" value="1"/>
</dbReference>
<evidence type="ECO:0000256" key="1">
    <source>
        <dbReference type="ARBA" id="ARBA00023172"/>
    </source>
</evidence>
<dbReference type="OrthoDB" id="7222937at2"/>
<dbReference type="EMBL" id="FTOQ01000021">
    <property type="protein sequence ID" value="SIT15064.1"/>
    <property type="molecule type" value="Genomic_DNA"/>
</dbReference>
<feature type="domain" description="Tyr recombinase" evidence="3">
    <location>
        <begin position="500"/>
        <end position="641"/>
    </location>
</feature>
<dbReference type="CDD" id="cd01184">
    <property type="entry name" value="INT_C_like_1"/>
    <property type="match status" value="1"/>
</dbReference>
<gene>
    <name evidence="4" type="ORF">SAMN05421759_12150</name>
</gene>
<dbReference type="Proteomes" id="UP000186684">
    <property type="component" value="Unassembled WGS sequence"/>
</dbReference>
<dbReference type="GO" id="GO:0003677">
    <property type="term" value="F:DNA binding"/>
    <property type="evidence" value="ECO:0007669"/>
    <property type="project" value="InterPro"/>
</dbReference>
<dbReference type="GO" id="GO:0015074">
    <property type="term" value="P:DNA integration"/>
    <property type="evidence" value="ECO:0007669"/>
    <property type="project" value="InterPro"/>
</dbReference>
<dbReference type="GO" id="GO:0006310">
    <property type="term" value="P:DNA recombination"/>
    <property type="evidence" value="ECO:0007669"/>
    <property type="project" value="UniProtKB-KW"/>
</dbReference>
<dbReference type="InterPro" id="IPR013762">
    <property type="entry name" value="Integrase-like_cat_sf"/>
</dbReference>
<feature type="region of interest" description="Disordered" evidence="2">
    <location>
        <begin position="237"/>
        <end position="281"/>
    </location>
</feature>
<organism evidence="4 5">
    <name type="scientific">Roseivivax lentus</name>
    <dbReference type="NCBI Taxonomy" id="633194"/>
    <lineage>
        <taxon>Bacteria</taxon>
        <taxon>Pseudomonadati</taxon>
        <taxon>Pseudomonadota</taxon>
        <taxon>Alphaproteobacteria</taxon>
        <taxon>Rhodobacterales</taxon>
        <taxon>Roseobacteraceae</taxon>
        <taxon>Roseivivax</taxon>
    </lineage>
</organism>
<evidence type="ECO:0000259" key="3">
    <source>
        <dbReference type="Pfam" id="PF00589"/>
    </source>
</evidence>
<sequence>MRAQLRNHPHLEYRPSGFHWRRRLPRHVLKKNSQGLKPCLLFSLRTHVLPDAKALAQKLTLLSDVAFAGVTERTMAIAPDIMNTLLVELCRFLIEAADLAREEAPERTREVADYELACAHAAVGSLRDAYKLRNVDVARQPLRDVAARLGIALDETDPDWRGLALRALRHMREAAEENIERDQGYFRETTFVLAAARQQLDGAPCAVPVAAPGLPMQSPIRMPVGHVPQHLMPQITPRAASQDVSAQVSRDVPTSKPEPEVAEPVAAKQPADSEPYASQQSGLTIKECSEEYISLRSQGYKSFKPTEQANKKGAASWAKNTAPNVRSTTALMTRILGDKRFVEITDSELTAAWELYARIPRTYQAKTSKLSPAEAADQADAQEKRNKEITRERLTKKGASPGKIEAEMLKDQVRRLATATIYRHMQDFQRMCFFLIKTGRMSDNIMEEHIWDSAEFERRKTLEEDNERLTWCGKLDAFFRSPIFQEKLDDVGDPMFWAPLIALHAGLRSEEVLQLYLTDIQVLDDVPCIVLRQGPGQSLKSQAARRTVPIHENLLKLGFMNLVALREREGEPRLFPWLERSENKKTFTENFSKKFTRYRKDHKVYDPQRDFHSFRTTFNHLLIEVECPDTQRRYMMGHVERDIGITNYNPDGFSKALLAKRVNAVKIDVSMIRSPFAEAQRGNVAHLADRRYCAVS</sequence>
<evidence type="ECO:0000256" key="2">
    <source>
        <dbReference type="SAM" id="MobiDB-lite"/>
    </source>
</evidence>